<comment type="similarity">
    <text evidence="1">Belongs to the short-chain dehydrogenases/reductases (SDR) family.</text>
</comment>
<accession>A0ABU3ZIL3</accession>
<organism evidence="4 5">
    <name type="scientific">Photobacterium rosenbergii</name>
    <dbReference type="NCBI Taxonomy" id="294936"/>
    <lineage>
        <taxon>Bacteria</taxon>
        <taxon>Pseudomonadati</taxon>
        <taxon>Pseudomonadota</taxon>
        <taxon>Gammaproteobacteria</taxon>
        <taxon>Vibrionales</taxon>
        <taxon>Vibrionaceae</taxon>
        <taxon>Photobacterium</taxon>
    </lineage>
</organism>
<evidence type="ECO:0000256" key="1">
    <source>
        <dbReference type="ARBA" id="ARBA00006484"/>
    </source>
</evidence>
<dbReference type="PROSITE" id="PS00061">
    <property type="entry name" value="ADH_SHORT"/>
    <property type="match status" value="1"/>
</dbReference>
<dbReference type="InterPro" id="IPR036291">
    <property type="entry name" value="NAD(P)-bd_dom_sf"/>
</dbReference>
<sequence length="248" mass="26236">MEKFAFVTGGVGQIGKAICQRLACQGYQVIFTYRDSESSNQRAEELLASLPGVGHQGMQVDITDVAGYERAVDDLVKSIGHLDLLVNCAGTTQFVAPEDLDGLDEGLIDRIFQVNVRAAITSVRLLAPLLNRAPGGGCIVNISSIAARTAIGSNIAYCASKAAMDNLTLSLARALGPSIRVFSVSPGLADTDFVKGVDTSWRDEQCEKTPLKRLVNPEEVANAVVLATEGLTFSTGTIIPVDGGRPLN</sequence>
<evidence type="ECO:0000256" key="2">
    <source>
        <dbReference type="ARBA" id="ARBA00023002"/>
    </source>
</evidence>
<dbReference type="PANTHER" id="PTHR43639:SF1">
    <property type="entry name" value="SHORT-CHAIN DEHYDROGENASE_REDUCTASE FAMILY PROTEIN"/>
    <property type="match status" value="1"/>
</dbReference>
<dbReference type="Proteomes" id="UP001186452">
    <property type="component" value="Unassembled WGS sequence"/>
</dbReference>
<dbReference type="InterPro" id="IPR020904">
    <property type="entry name" value="Sc_DH/Rdtase_CS"/>
</dbReference>
<gene>
    <name evidence="4" type="ORF">R2X38_13040</name>
</gene>
<feature type="domain" description="Ketoreductase" evidence="3">
    <location>
        <begin position="3"/>
        <end position="191"/>
    </location>
</feature>
<dbReference type="GO" id="GO:0016491">
    <property type="term" value="F:oxidoreductase activity"/>
    <property type="evidence" value="ECO:0007669"/>
    <property type="project" value="UniProtKB-KW"/>
</dbReference>
<evidence type="ECO:0000313" key="4">
    <source>
        <dbReference type="EMBL" id="MDV5169922.1"/>
    </source>
</evidence>
<dbReference type="CDD" id="cd05233">
    <property type="entry name" value="SDR_c"/>
    <property type="match status" value="1"/>
</dbReference>
<dbReference type="SMART" id="SM00822">
    <property type="entry name" value="PKS_KR"/>
    <property type="match status" value="1"/>
</dbReference>
<dbReference type="PRINTS" id="PR00081">
    <property type="entry name" value="GDHRDH"/>
</dbReference>
<keyword evidence="5" id="KW-1185">Reference proteome</keyword>
<dbReference type="EMBL" id="JAWJZI010000004">
    <property type="protein sequence ID" value="MDV5169922.1"/>
    <property type="molecule type" value="Genomic_DNA"/>
</dbReference>
<dbReference type="InterPro" id="IPR057326">
    <property type="entry name" value="KR_dom"/>
</dbReference>
<evidence type="ECO:0000313" key="5">
    <source>
        <dbReference type="Proteomes" id="UP001186452"/>
    </source>
</evidence>
<proteinExistence type="inferred from homology"/>
<dbReference type="EC" id="1.-.-.-" evidence="4"/>
<dbReference type="InterPro" id="IPR002347">
    <property type="entry name" value="SDR_fam"/>
</dbReference>
<comment type="caution">
    <text evidence="4">The sequence shown here is derived from an EMBL/GenBank/DDBJ whole genome shotgun (WGS) entry which is preliminary data.</text>
</comment>
<dbReference type="PANTHER" id="PTHR43639">
    <property type="entry name" value="OXIDOREDUCTASE, SHORT-CHAIN DEHYDROGENASE/REDUCTASE FAMILY (AFU_ORTHOLOGUE AFUA_5G02870)"/>
    <property type="match status" value="1"/>
</dbReference>
<dbReference type="SUPFAM" id="SSF51735">
    <property type="entry name" value="NAD(P)-binding Rossmann-fold domains"/>
    <property type="match status" value="1"/>
</dbReference>
<dbReference type="Gene3D" id="3.40.50.720">
    <property type="entry name" value="NAD(P)-binding Rossmann-like Domain"/>
    <property type="match status" value="1"/>
</dbReference>
<dbReference type="Pfam" id="PF13561">
    <property type="entry name" value="adh_short_C2"/>
    <property type="match status" value="1"/>
</dbReference>
<name>A0ABU3ZIL3_9GAMM</name>
<dbReference type="RefSeq" id="WP_317522678.1">
    <property type="nucleotide sequence ID" value="NZ_JAWJZI010000004.1"/>
</dbReference>
<keyword evidence="2 4" id="KW-0560">Oxidoreductase</keyword>
<reference evidence="4 5" key="1">
    <citation type="submission" date="2023-10" db="EMBL/GenBank/DDBJ databases">
        <title>Marine bacteria isolated from horseshoe crab.</title>
        <authorList>
            <person name="Cheng T.H."/>
        </authorList>
    </citation>
    <scope>NUCLEOTIDE SEQUENCE [LARGE SCALE GENOMIC DNA]</scope>
    <source>
        <strain evidence="4 5">HSC6</strain>
    </source>
</reference>
<dbReference type="PRINTS" id="PR00080">
    <property type="entry name" value="SDRFAMILY"/>
</dbReference>
<protein>
    <submittedName>
        <fullName evidence="4">SDR family oxidoreductase</fullName>
        <ecNumber evidence="4">1.-.-.-</ecNumber>
    </submittedName>
</protein>
<evidence type="ECO:0000259" key="3">
    <source>
        <dbReference type="SMART" id="SM00822"/>
    </source>
</evidence>